<reference evidence="1 2" key="1">
    <citation type="submission" date="2007-03" db="EMBL/GenBank/DDBJ databases">
        <title>Complete sequence of plasmid pBVIE05 of Burkholderia vietnamiensis G4.</title>
        <authorList>
            <consortium name="US DOE Joint Genome Institute"/>
            <person name="Copeland A."/>
            <person name="Lucas S."/>
            <person name="Lapidus A."/>
            <person name="Barry K."/>
            <person name="Detter J.C."/>
            <person name="Glavina del Rio T."/>
            <person name="Hammon N."/>
            <person name="Israni S."/>
            <person name="Dalin E."/>
            <person name="Tice H."/>
            <person name="Pitluck S."/>
            <person name="Chain P."/>
            <person name="Malfatti S."/>
            <person name="Shin M."/>
            <person name="Vergez L."/>
            <person name="Schmutz J."/>
            <person name="Larimer F."/>
            <person name="Land M."/>
            <person name="Hauser L."/>
            <person name="Kyrpides N."/>
            <person name="Tiedje J."/>
            <person name="Richardson P."/>
        </authorList>
    </citation>
    <scope>NUCLEOTIDE SEQUENCE [LARGE SCALE GENOMIC DNA]</scope>
    <source>
        <strain evidence="2">G4 / LMG 22486</strain>
        <plasmid evidence="1 2">pBVIE05</plasmid>
    </source>
</reference>
<accession>A4JW85</accession>
<organism evidence="1 2">
    <name type="scientific">Burkholderia vietnamiensis (strain G4 / LMG 22486)</name>
    <name type="common">Burkholderia cepacia (strain R1808)</name>
    <dbReference type="NCBI Taxonomy" id="269482"/>
    <lineage>
        <taxon>Bacteria</taxon>
        <taxon>Pseudomonadati</taxon>
        <taxon>Pseudomonadota</taxon>
        <taxon>Betaproteobacteria</taxon>
        <taxon>Burkholderiales</taxon>
        <taxon>Burkholderiaceae</taxon>
        <taxon>Burkholderia</taxon>
        <taxon>Burkholderia cepacia complex</taxon>
    </lineage>
</organism>
<dbReference type="Proteomes" id="UP000002287">
    <property type="component" value="Plasmid pBVIE05"/>
</dbReference>
<dbReference type="AlphaFoldDB" id="A4JW85"/>
<dbReference type="EMBL" id="CP000621">
    <property type="protein sequence ID" value="ABO60538.1"/>
    <property type="molecule type" value="Genomic_DNA"/>
</dbReference>
<name>A4JW85_BURVG</name>
<gene>
    <name evidence="1" type="ordered locus">Bcep1808_7668</name>
</gene>
<proteinExistence type="predicted"/>
<dbReference type="HOGENOM" id="CLU_2357571_0_0_4"/>
<sequence length="119" mass="14026">MNFDLKKPCKDCPFRSDITFHLNTERVEEICDAITRKQQTFACHKTTQHDDETGDHIPHDKEQHCAGALILLERMNKPNQMMRIAERLRYYDRQALHMDAPVFETPEAMIAHFRALNDE</sequence>
<protein>
    <submittedName>
        <fullName evidence="1">Uncharacterized protein</fullName>
    </submittedName>
</protein>
<geneLocation type="plasmid" evidence="1 2">
    <name>pBVIE05</name>
</geneLocation>
<dbReference type="KEGG" id="bvi:Bcep1808_7668"/>
<evidence type="ECO:0000313" key="1">
    <source>
        <dbReference type="EMBL" id="ABO60538.1"/>
    </source>
</evidence>
<evidence type="ECO:0000313" key="2">
    <source>
        <dbReference type="Proteomes" id="UP000002287"/>
    </source>
</evidence>
<keyword evidence="1" id="KW-0614">Plasmid</keyword>